<evidence type="ECO:0000256" key="1">
    <source>
        <dbReference type="SAM" id="Phobius"/>
    </source>
</evidence>
<dbReference type="Proteomes" id="UP000063308">
    <property type="component" value="Chromosome"/>
</dbReference>
<dbReference type="RefSeq" id="WP_283815093.1">
    <property type="nucleotide sequence ID" value="NZ_AP022639.1"/>
</dbReference>
<accession>A0A0E4BWE6</accession>
<evidence type="ECO:0000313" key="3">
    <source>
        <dbReference type="Proteomes" id="UP000063308"/>
    </source>
</evidence>
<keyword evidence="1" id="KW-1133">Transmembrane helix</keyword>
<feature type="transmembrane region" description="Helical" evidence="1">
    <location>
        <begin position="12"/>
        <end position="40"/>
    </location>
</feature>
<sequence>MRTAVLLLGLSLIAGGIIAAIGLPAVAMIAGLCCLAAFLLL</sequence>
<name>A0A0E4BWE6_9BRAD</name>
<keyword evidence="1" id="KW-0472">Membrane</keyword>
<dbReference type="EMBL" id="AP014685">
    <property type="protein sequence ID" value="BAR61811.1"/>
    <property type="molecule type" value="Genomic_DNA"/>
</dbReference>
<proteinExistence type="predicted"/>
<reference evidence="2 3" key="1">
    <citation type="submission" date="2014-11" db="EMBL/GenBank/DDBJ databases">
        <title>Symbiosis island explosion on the genome of extra-slow-growing strains of soybean bradyrhizobia with massive insertion sequences.</title>
        <authorList>
            <person name="Iida T."/>
            <person name="Minamisawa K."/>
        </authorList>
    </citation>
    <scope>NUCLEOTIDE SEQUENCE [LARGE SCALE GENOMIC DNA]</scope>
    <source>
        <strain evidence="2 3">NK6</strain>
    </source>
</reference>
<dbReference type="AlphaFoldDB" id="A0A0E4BWE6"/>
<gene>
    <name evidence="2" type="ORF">NK6_8662</name>
</gene>
<protein>
    <submittedName>
        <fullName evidence="2">Uncharacterized protein</fullName>
    </submittedName>
</protein>
<keyword evidence="1" id="KW-0812">Transmembrane</keyword>
<evidence type="ECO:0000313" key="2">
    <source>
        <dbReference type="EMBL" id="BAR61811.1"/>
    </source>
</evidence>
<organism evidence="2 3">
    <name type="scientific">Bradyrhizobium diazoefficiens</name>
    <dbReference type="NCBI Taxonomy" id="1355477"/>
    <lineage>
        <taxon>Bacteria</taxon>
        <taxon>Pseudomonadati</taxon>
        <taxon>Pseudomonadota</taxon>
        <taxon>Alphaproteobacteria</taxon>
        <taxon>Hyphomicrobiales</taxon>
        <taxon>Nitrobacteraceae</taxon>
        <taxon>Bradyrhizobium</taxon>
    </lineage>
</organism>